<dbReference type="Gene3D" id="3.30.70.2740">
    <property type="match status" value="1"/>
</dbReference>
<dbReference type="AlphaFoldDB" id="D3F0I8"/>
<keyword evidence="9" id="KW-1185">Reference proteome</keyword>
<dbReference type="InterPro" id="IPR016166">
    <property type="entry name" value="FAD-bd_PCMH"/>
</dbReference>
<organism evidence="8 9">
    <name type="scientific">Conexibacter woesei (strain DSM 14684 / CCUG 47730 / CIP 108061 / JCM 11494 / NBRC 100937 / ID131577)</name>
    <dbReference type="NCBI Taxonomy" id="469383"/>
    <lineage>
        <taxon>Bacteria</taxon>
        <taxon>Bacillati</taxon>
        <taxon>Actinomycetota</taxon>
        <taxon>Thermoleophilia</taxon>
        <taxon>Solirubrobacterales</taxon>
        <taxon>Conexibacteraceae</taxon>
        <taxon>Conexibacter</taxon>
    </lineage>
</organism>
<dbReference type="PANTHER" id="PTHR43716">
    <property type="entry name" value="D-2-HYDROXYGLUTARATE DEHYDROGENASE, MITOCHONDRIAL"/>
    <property type="match status" value="1"/>
</dbReference>
<reference evidence="8 9" key="1">
    <citation type="journal article" date="2010" name="Stand. Genomic Sci.">
        <title>Complete genome sequence of Conexibacter woesei type strain (ID131577).</title>
        <authorList>
            <person name="Pukall R."/>
            <person name="Lapidus A."/>
            <person name="Glavina Del Rio T."/>
            <person name="Copeland A."/>
            <person name="Tice H."/>
            <person name="Cheng J.-F."/>
            <person name="Lucas S."/>
            <person name="Chen F."/>
            <person name="Nolan M."/>
            <person name="Bruce D."/>
            <person name="Goodwin L."/>
            <person name="Pitluck S."/>
            <person name="Mavromatis K."/>
            <person name="Ivanova N."/>
            <person name="Ovchinnikova G."/>
            <person name="Pati A."/>
            <person name="Chen A."/>
            <person name="Palaniappan K."/>
            <person name="Land M."/>
            <person name="Hauser L."/>
            <person name="Chang Y.-J."/>
            <person name="Jeffries C.D."/>
            <person name="Chain P."/>
            <person name="Meincke L."/>
            <person name="Sims D."/>
            <person name="Brettin T."/>
            <person name="Detter J.C."/>
            <person name="Rohde M."/>
            <person name="Goeker M."/>
            <person name="Bristow J."/>
            <person name="Eisen J.A."/>
            <person name="Markowitz V."/>
            <person name="Kyrpides N.C."/>
            <person name="Klenk H.-P."/>
            <person name="Hugenholtz P."/>
        </authorList>
    </citation>
    <scope>NUCLEOTIDE SEQUENCE [LARGE SCALE GENOMIC DNA]</scope>
    <source>
        <strain evidence="9">DSM 14684 / CIP 108061 / JCM 11494 / NBRC 100937 / ID131577</strain>
    </source>
</reference>
<dbReference type="InterPro" id="IPR051264">
    <property type="entry name" value="FAD-oxidored/transferase_4"/>
</dbReference>
<dbReference type="eggNOG" id="COG0277">
    <property type="taxonomic scope" value="Bacteria"/>
</dbReference>
<dbReference type="InterPro" id="IPR004113">
    <property type="entry name" value="FAD-bd_oxidored_4_C"/>
</dbReference>
<dbReference type="Gene3D" id="3.30.465.10">
    <property type="match status" value="1"/>
</dbReference>
<dbReference type="KEGG" id="cwo:Cwoe_3631"/>
<dbReference type="SUPFAM" id="SSF56176">
    <property type="entry name" value="FAD-binding/transporter-associated domain-like"/>
    <property type="match status" value="1"/>
</dbReference>
<evidence type="ECO:0000256" key="4">
    <source>
        <dbReference type="ARBA" id="ARBA00022827"/>
    </source>
</evidence>
<evidence type="ECO:0000256" key="2">
    <source>
        <dbReference type="ARBA" id="ARBA00008000"/>
    </source>
</evidence>
<evidence type="ECO:0000256" key="3">
    <source>
        <dbReference type="ARBA" id="ARBA00022630"/>
    </source>
</evidence>
<dbReference type="InterPro" id="IPR016171">
    <property type="entry name" value="Vanillyl_alc_oxidase_C-sub2"/>
</dbReference>
<gene>
    <name evidence="8" type="ordered locus">Cwoe_3631</name>
</gene>
<feature type="domain" description="FAD-binding PCMH-type" evidence="7">
    <location>
        <begin position="38"/>
        <end position="217"/>
    </location>
</feature>
<keyword evidence="5" id="KW-0560">Oxidoreductase</keyword>
<name>D3F0I8_CONWI</name>
<dbReference type="Gene3D" id="1.10.45.10">
    <property type="entry name" value="Vanillyl-alcohol Oxidase, Chain A, domain 4"/>
    <property type="match status" value="1"/>
</dbReference>
<evidence type="ECO:0000313" key="9">
    <source>
        <dbReference type="Proteomes" id="UP000008229"/>
    </source>
</evidence>
<evidence type="ECO:0000259" key="7">
    <source>
        <dbReference type="PROSITE" id="PS51387"/>
    </source>
</evidence>
<dbReference type="SUPFAM" id="SSF55103">
    <property type="entry name" value="FAD-linked oxidases, C-terminal domain"/>
    <property type="match status" value="1"/>
</dbReference>
<dbReference type="Pfam" id="PF01565">
    <property type="entry name" value="FAD_binding_4"/>
    <property type="match status" value="1"/>
</dbReference>
<feature type="region of interest" description="Disordered" evidence="6">
    <location>
        <begin position="441"/>
        <end position="465"/>
    </location>
</feature>
<dbReference type="Proteomes" id="UP000008229">
    <property type="component" value="Chromosome"/>
</dbReference>
<dbReference type="InterPro" id="IPR016167">
    <property type="entry name" value="FAD-bd_PCMH_sub1"/>
</dbReference>
<dbReference type="Gene3D" id="3.30.43.10">
    <property type="entry name" value="Uridine Diphospho-n-acetylenolpyruvylglucosamine Reductase, domain 2"/>
    <property type="match status" value="1"/>
</dbReference>
<dbReference type="EMBL" id="CP001854">
    <property type="protein sequence ID" value="ADB52048.1"/>
    <property type="molecule type" value="Genomic_DNA"/>
</dbReference>
<dbReference type="PANTHER" id="PTHR43716:SF1">
    <property type="entry name" value="D-2-HYDROXYGLUTARATE DEHYDROGENASE, MITOCHONDRIAL"/>
    <property type="match status" value="1"/>
</dbReference>
<evidence type="ECO:0000313" key="8">
    <source>
        <dbReference type="EMBL" id="ADB52048.1"/>
    </source>
</evidence>
<dbReference type="HOGENOM" id="CLU_017779_4_1_11"/>
<evidence type="ECO:0000256" key="5">
    <source>
        <dbReference type="ARBA" id="ARBA00023002"/>
    </source>
</evidence>
<dbReference type="PROSITE" id="PS51387">
    <property type="entry name" value="FAD_PCMH"/>
    <property type="match status" value="1"/>
</dbReference>
<dbReference type="STRING" id="469383.Cwoe_3631"/>
<dbReference type="InterPro" id="IPR036318">
    <property type="entry name" value="FAD-bd_PCMH-like_sf"/>
</dbReference>
<dbReference type="GO" id="GO:0022904">
    <property type="term" value="P:respiratory electron transport chain"/>
    <property type="evidence" value="ECO:0007669"/>
    <property type="project" value="TreeGrafter"/>
</dbReference>
<dbReference type="InterPro" id="IPR006094">
    <property type="entry name" value="Oxid_FAD_bind_N"/>
</dbReference>
<sequence length="465" mass="47374">MSHAMDLTQALGAIVGATHVLTDPQLTETYEHDWTGRFGGRAALVVRPADTEQVAAVVAACAEAGAAIVPQGGNTGLVGGGVPRGGEVVVSLTRLNALGEVDRALGLVPVGAGVTLGALQAHARAAGFDAGLDFAARDSCTIGGAVACDAGGARALRHGTARARVAGLEAVLADGTVVTRMAGLAKDNAGYDLPSLLVGSEGTLGIVTRVLWRLELRCDARVAALVPMESVEAAAALLAALRAEAPTLESCDFFLDDGLSLVLEHQRRSSPVEPRAPVYVLAECAGRSDPTDELAAALEQAGVEEALIADDTPGRERLWALREGHADAINAAGVPHKLDVGVPLAELGRFLAEVPAAAAAAIPGTRAILFGHLGDGNVHVNLLGPEPDDERADDAVLELVLACGGTISAEHGVGVAKARWLDRARGPAEAAAMRAVKHALDPDGRLNPGAVLPVRADQPSSPAAD</sequence>
<comment type="similarity">
    <text evidence="2">Belongs to the FAD-binding oxidoreductase/transferase type 4 family.</text>
</comment>
<comment type="cofactor">
    <cofactor evidence="1">
        <name>FAD</name>
        <dbReference type="ChEBI" id="CHEBI:57692"/>
    </cofactor>
</comment>
<dbReference type="GO" id="GO:0071949">
    <property type="term" value="F:FAD binding"/>
    <property type="evidence" value="ECO:0007669"/>
    <property type="project" value="InterPro"/>
</dbReference>
<accession>D3F0I8</accession>
<proteinExistence type="inferred from homology"/>
<dbReference type="Pfam" id="PF02913">
    <property type="entry name" value="FAD-oxidase_C"/>
    <property type="match status" value="1"/>
</dbReference>
<dbReference type="Gene3D" id="3.30.70.2190">
    <property type="match status" value="1"/>
</dbReference>
<keyword evidence="4" id="KW-0274">FAD</keyword>
<dbReference type="InterPro" id="IPR016169">
    <property type="entry name" value="FAD-bd_PCMH_sub2"/>
</dbReference>
<dbReference type="FunFam" id="1.10.45.10:FF:000001">
    <property type="entry name" value="D-lactate dehydrogenase mitochondrial"/>
    <property type="match status" value="1"/>
</dbReference>
<keyword evidence="3" id="KW-0285">Flavoprotein</keyword>
<reference evidence="9" key="2">
    <citation type="submission" date="2010-01" db="EMBL/GenBank/DDBJ databases">
        <title>The complete genome of Conexibacter woesei DSM 14684.</title>
        <authorList>
            <consortium name="US DOE Joint Genome Institute (JGI-PGF)"/>
            <person name="Lucas S."/>
            <person name="Copeland A."/>
            <person name="Lapidus A."/>
            <person name="Glavina del Rio T."/>
            <person name="Dalin E."/>
            <person name="Tice H."/>
            <person name="Bruce D."/>
            <person name="Goodwin L."/>
            <person name="Pitluck S."/>
            <person name="Kyrpides N."/>
            <person name="Mavromatis K."/>
            <person name="Ivanova N."/>
            <person name="Mikhailova N."/>
            <person name="Chertkov O."/>
            <person name="Brettin T."/>
            <person name="Detter J.C."/>
            <person name="Han C."/>
            <person name="Larimer F."/>
            <person name="Land M."/>
            <person name="Hauser L."/>
            <person name="Markowitz V."/>
            <person name="Cheng J.-F."/>
            <person name="Hugenholtz P."/>
            <person name="Woyke T."/>
            <person name="Wu D."/>
            <person name="Pukall R."/>
            <person name="Steenblock K."/>
            <person name="Schneider S."/>
            <person name="Klenk H.-P."/>
            <person name="Eisen J.A."/>
        </authorList>
    </citation>
    <scope>NUCLEOTIDE SEQUENCE [LARGE SCALE GENOMIC DNA]</scope>
    <source>
        <strain evidence="9">DSM 14684 / CIP 108061 / JCM 11494 / NBRC 100937 / ID131577</strain>
    </source>
</reference>
<dbReference type="GO" id="GO:0016491">
    <property type="term" value="F:oxidoreductase activity"/>
    <property type="evidence" value="ECO:0007669"/>
    <property type="project" value="UniProtKB-KW"/>
</dbReference>
<evidence type="ECO:0000256" key="6">
    <source>
        <dbReference type="SAM" id="MobiDB-lite"/>
    </source>
</evidence>
<protein>
    <submittedName>
        <fullName evidence="8">FAD linked oxidase domain protein</fullName>
    </submittedName>
</protein>
<evidence type="ECO:0000256" key="1">
    <source>
        <dbReference type="ARBA" id="ARBA00001974"/>
    </source>
</evidence>
<dbReference type="InterPro" id="IPR016164">
    <property type="entry name" value="FAD-linked_Oxase-like_C"/>
</dbReference>